<dbReference type="InterPro" id="IPR029064">
    <property type="entry name" value="Ribosomal_eL30-like_sf"/>
</dbReference>
<dbReference type="PANTHER" id="PTHR43191:SF2">
    <property type="entry name" value="RRNA METHYLTRANSFERASE 3, MITOCHONDRIAL"/>
    <property type="match status" value="1"/>
</dbReference>
<organism evidence="4 5">
    <name type="scientific">Massilia eurypsychrophila</name>
    <dbReference type="NCBI Taxonomy" id="1485217"/>
    <lineage>
        <taxon>Bacteria</taxon>
        <taxon>Pseudomonadati</taxon>
        <taxon>Pseudomonadota</taxon>
        <taxon>Betaproteobacteria</taxon>
        <taxon>Burkholderiales</taxon>
        <taxon>Oxalobacteraceae</taxon>
        <taxon>Telluria group</taxon>
        <taxon>Massilia</taxon>
    </lineage>
</organism>
<gene>
    <name evidence="4" type="ORF">CR105_07460</name>
</gene>
<dbReference type="Pfam" id="PF00588">
    <property type="entry name" value="SpoU_methylase"/>
    <property type="match status" value="1"/>
</dbReference>
<dbReference type="GO" id="GO:0006396">
    <property type="term" value="P:RNA processing"/>
    <property type="evidence" value="ECO:0007669"/>
    <property type="project" value="InterPro"/>
</dbReference>
<dbReference type="SUPFAM" id="SSF75217">
    <property type="entry name" value="alpha/beta knot"/>
    <property type="match status" value="1"/>
</dbReference>
<dbReference type="Proteomes" id="UP000230390">
    <property type="component" value="Unassembled WGS sequence"/>
</dbReference>
<dbReference type="RefSeq" id="WP_099787796.1">
    <property type="nucleotide sequence ID" value="NZ_JBHLYV010000029.1"/>
</dbReference>
<dbReference type="SUPFAM" id="SSF55315">
    <property type="entry name" value="L30e-like"/>
    <property type="match status" value="1"/>
</dbReference>
<proteinExistence type="predicted"/>
<evidence type="ECO:0000259" key="3">
    <source>
        <dbReference type="Pfam" id="PF00588"/>
    </source>
</evidence>
<evidence type="ECO:0000256" key="1">
    <source>
        <dbReference type="ARBA" id="ARBA00022603"/>
    </source>
</evidence>
<dbReference type="CDD" id="cd18095">
    <property type="entry name" value="SpoU-like_rRNA-MTase"/>
    <property type="match status" value="1"/>
</dbReference>
<dbReference type="AlphaFoldDB" id="A0A2G8TIK6"/>
<dbReference type="InterPro" id="IPR029028">
    <property type="entry name" value="Alpha/beta_knot_MTases"/>
</dbReference>
<dbReference type="GO" id="GO:0003723">
    <property type="term" value="F:RNA binding"/>
    <property type="evidence" value="ECO:0007669"/>
    <property type="project" value="InterPro"/>
</dbReference>
<evidence type="ECO:0000256" key="2">
    <source>
        <dbReference type="ARBA" id="ARBA00022679"/>
    </source>
</evidence>
<accession>A0A2G8TIK6</accession>
<keyword evidence="2 4" id="KW-0808">Transferase</keyword>
<protein>
    <submittedName>
        <fullName evidence="4">RNA methyltransferase</fullName>
    </submittedName>
</protein>
<keyword evidence="1 4" id="KW-0489">Methyltransferase</keyword>
<keyword evidence="5" id="KW-1185">Reference proteome</keyword>
<evidence type="ECO:0000313" key="4">
    <source>
        <dbReference type="EMBL" id="PIL45886.1"/>
    </source>
</evidence>
<dbReference type="Gene3D" id="3.40.1280.10">
    <property type="match status" value="1"/>
</dbReference>
<dbReference type="PANTHER" id="PTHR43191">
    <property type="entry name" value="RRNA METHYLTRANSFERASE 3"/>
    <property type="match status" value="1"/>
</dbReference>
<dbReference type="InterPro" id="IPR001537">
    <property type="entry name" value="SpoU_MeTrfase"/>
</dbReference>
<dbReference type="Gene3D" id="3.30.1330.30">
    <property type="match status" value="1"/>
</dbReference>
<dbReference type="InterPro" id="IPR051259">
    <property type="entry name" value="rRNA_Methyltransferase"/>
</dbReference>
<evidence type="ECO:0000313" key="5">
    <source>
        <dbReference type="Proteomes" id="UP000230390"/>
    </source>
</evidence>
<name>A0A2G8TIK6_9BURK</name>
<dbReference type="EMBL" id="PDOC01000003">
    <property type="protein sequence ID" value="PIL45886.1"/>
    <property type="molecule type" value="Genomic_DNA"/>
</dbReference>
<reference evidence="4 5" key="1">
    <citation type="submission" date="2017-10" db="EMBL/GenBank/DDBJ databases">
        <title>Massilia psychrophilum sp. nov., a novel purple-pigmented bacterium isolated from Tianshan glacier, Xinjiang Municipality, China.</title>
        <authorList>
            <person name="Wang H."/>
        </authorList>
    </citation>
    <scope>NUCLEOTIDE SEQUENCE [LARGE SCALE GENOMIC DNA]</scope>
    <source>
        <strain evidence="4 5">JCM 30074</strain>
    </source>
</reference>
<dbReference type="GO" id="GO:0008173">
    <property type="term" value="F:RNA methyltransferase activity"/>
    <property type="evidence" value="ECO:0007669"/>
    <property type="project" value="InterPro"/>
</dbReference>
<dbReference type="OrthoDB" id="9794400at2"/>
<comment type="caution">
    <text evidence="4">The sequence shown here is derived from an EMBL/GenBank/DDBJ whole genome shotgun (WGS) entry which is preliminary data.</text>
</comment>
<dbReference type="GO" id="GO:0032259">
    <property type="term" value="P:methylation"/>
    <property type="evidence" value="ECO:0007669"/>
    <property type="project" value="UniProtKB-KW"/>
</dbReference>
<feature type="domain" description="tRNA/rRNA methyltransferase SpoU type" evidence="3">
    <location>
        <begin position="118"/>
        <end position="252"/>
    </location>
</feature>
<dbReference type="InterPro" id="IPR029026">
    <property type="entry name" value="tRNA_m1G_MTases_N"/>
</dbReference>
<sequence length="261" mass="27905">MKTITSRDNPLYKELKLLAASSQARRKAGRTLLDGVHLCQGYLQLRGAPLQCIVSEVALANPEVADIVQRCEEARAHVTALPDALYNAVSQVEHGVGLMFLVDTPAREVAGPLAVSAVLLDNLQDPGNVGSILRSAAAAGITQVYCSAGTAFCWSPKVLRAAMGAHFVLEIYENVDLADLVKNATVAVLATSGYAEQRLYDVDLRRPVAWLLGHEGQGVADDLLALATHQVVIPHLGQIESLNVAACAAVCFFEQLRQNQA</sequence>